<proteinExistence type="predicted"/>
<feature type="transmembrane region" description="Helical" evidence="1">
    <location>
        <begin position="27"/>
        <end position="43"/>
    </location>
</feature>
<keyword evidence="5" id="KW-1185">Reference proteome</keyword>
<dbReference type="Gene3D" id="3.30.450.20">
    <property type="entry name" value="PAS domain"/>
    <property type="match status" value="1"/>
</dbReference>
<keyword evidence="1" id="KW-0472">Membrane</keyword>
<dbReference type="InterPro" id="IPR029787">
    <property type="entry name" value="Nucleotide_cyclase"/>
</dbReference>
<dbReference type="InterPro" id="IPR035965">
    <property type="entry name" value="PAS-like_dom_sf"/>
</dbReference>
<comment type="caution">
    <text evidence="4">The sequence shown here is derived from an EMBL/GenBank/DDBJ whole genome shotgun (WGS) entry which is preliminary data.</text>
</comment>
<dbReference type="SUPFAM" id="SSF55785">
    <property type="entry name" value="PYP-like sensor domain (PAS domain)"/>
    <property type="match status" value="1"/>
</dbReference>
<evidence type="ECO:0000259" key="2">
    <source>
        <dbReference type="PROSITE" id="PS50113"/>
    </source>
</evidence>
<dbReference type="PANTHER" id="PTHR46663:SF4">
    <property type="entry name" value="DIGUANYLATE CYCLASE DGCT-RELATED"/>
    <property type="match status" value="1"/>
</dbReference>
<dbReference type="InterPro" id="IPR000700">
    <property type="entry name" value="PAS-assoc_C"/>
</dbReference>
<dbReference type="Gene3D" id="3.30.70.270">
    <property type="match status" value="1"/>
</dbReference>
<dbReference type="CDD" id="cd01949">
    <property type="entry name" value="GGDEF"/>
    <property type="match status" value="1"/>
</dbReference>
<dbReference type="SMART" id="SM00267">
    <property type="entry name" value="GGDEF"/>
    <property type="match status" value="1"/>
</dbReference>
<dbReference type="InterPro" id="IPR052163">
    <property type="entry name" value="DGC-Regulatory_Protein"/>
</dbReference>
<dbReference type="PANTHER" id="PTHR46663">
    <property type="entry name" value="DIGUANYLATE CYCLASE DGCT-RELATED"/>
    <property type="match status" value="1"/>
</dbReference>
<feature type="domain" description="PAC" evidence="2">
    <location>
        <begin position="296"/>
        <end position="346"/>
    </location>
</feature>
<feature type="domain" description="GGDEF" evidence="3">
    <location>
        <begin position="375"/>
        <end position="510"/>
    </location>
</feature>
<feature type="transmembrane region" description="Helical" evidence="1">
    <location>
        <begin position="122"/>
        <end position="140"/>
    </location>
</feature>
<dbReference type="Pfam" id="PF00990">
    <property type="entry name" value="GGDEF"/>
    <property type="match status" value="1"/>
</dbReference>
<dbReference type="EMBL" id="JACYTO010000001">
    <property type="protein sequence ID" value="MBD8503083.1"/>
    <property type="molecule type" value="Genomic_DNA"/>
</dbReference>
<dbReference type="SUPFAM" id="SSF55073">
    <property type="entry name" value="Nucleotide cyclase"/>
    <property type="match status" value="1"/>
</dbReference>
<dbReference type="PROSITE" id="PS50113">
    <property type="entry name" value="PAC"/>
    <property type="match status" value="1"/>
</dbReference>
<organism evidence="4 5">
    <name type="scientific">Thauera sedimentorum</name>
    <dbReference type="NCBI Taxonomy" id="2767595"/>
    <lineage>
        <taxon>Bacteria</taxon>
        <taxon>Pseudomonadati</taxon>
        <taxon>Pseudomonadota</taxon>
        <taxon>Betaproteobacteria</taxon>
        <taxon>Rhodocyclales</taxon>
        <taxon>Zoogloeaceae</taxon>
        <taxon>Thauera</taxon>
    </lineage>
</organism>
<feature type="transmembrane region" description="Helical" evidence="1">
    <location>
        <begin position="49"/>
        <end position="67"/>
    </location>
</feature>
<keyword evidence="1" id="KW-0812">Transmembrane</keyword>
<evidence type="ECO:0000256" key="1">
    <source>
        <dbReference type="SAM" id="Phobius"/>
    </source>
</evidence>
<dbReference type="PROSITE" id="PS50887">
    <property type="entry name" value="GGDEF"/>
    <property type="match status" value="1"/>
</dbReference>
<keyword evidence="1" id="KW-1133">Transmembrane helix</keyword>
<evidence type="ECO:0000313" key="4">
    <source>
        <dbReference type="EMBL" id="MBD8503083.1"/>
    </source>
</evidence>
<reference evidence="5" key="1">
    <citation type="submission" date="2023-07" db="EMBL/GenBank/DDBJ databases">
        <title>Thauera sp. CAU 1555 isolated from sand of Yaerae Beach.</title>
        <authorList>
            <person name="Kim W."/>
        </authorList>
    </citation>
    <scope>NUCLEOTIDE SEQUENCE [LARGE SCALE GENOMIC DNA]</scope>
    <source>
        <strain evidence="5">CAU 1555</strain>
    </source>
</reference>
<dbReference type="RefSeq" id="WP_187717817.1">
    <property type="nucleotide sequence ID" value="NZ_JACTAH010000001.1"/>
</dbReference>
<feature type="transmembrane region" description="Helical" evidence="1">
    <location>
        <begin position="152"/>
        <end position="176"/>
    </location>
</feature>
<name>A0ABR9B9Q2_9RHOO</name>
<sequence>MNLRQAFRRERGFDALLSPYRERADRIMVGMNLFLLLVCAALAPVRDTWLAVLLVGVPTMALSWWLMRSAGGTLLTRIFMACAFMAFTGLIIHQTGGDIEAHFTAFGLIGVLLYYRDWRTILAATIFIYLHHLVLGFAQTRGVAVYVFDTGAYWRTFAIHVAYFLPFVTMMGYLAVWLRREGHEAAHVIALANEIMRGDLTKRVEVSQGSLQMPLISAVVSMRDRLLDLMRVLPVPAAVVRMDTQQVVTVNRSWDEQCAAIPDRPTPFAQCPVWAEPETWPALIARVDGTSDRVLDKVEVVMKRRDGASALCELSLILLDDAVPAMAIVTAEDITQRRQAELEMQRLAYRDALTDLPNRASLYRELRAQMAAAAHRCAVVMMDLDGFKPVNDRLGHDAGDAVLRIIAQRIQHTARDTDFAARLGGDEFVIVLRDCRSADEAEVVARRFIKAIGRPVVLEGVAEGLSIGASAGVVHCSAGAADIEQFLKQADVAMYRAKNAGRGCVVVYQAGSEPHDLMRADAGST</sequence>
<protein>
    <submittedName>
        <fullName evidence="4">GGDEF domain-containing protein</fullName>
    </submittedName>
</protein>
<accession>A0ABR9B9Q2</accession>
<evidence type="ECO:0000259" key="3">
    <source>
        <dbReference type="PROSITE" id="PS50887"/>
    </source>
</evidence>
<feature type="transmembrane region" description="Helical" evidence="1">
    <location>
        <begin position="74"/>
        <end position="93"/>
    </location>
</feature>
<dbReference type="InterPro" id="IPR043128">
    <property type="entry name" value="Rev_trsase/Diguanyl_cyclase"/>
</dbReference>
<gene>
    <name evidence="4" type="ORF">IFO67_09330</name>
</gene>
<evidence type="ECO:0000313" key="5">
    <source>
        <dbReference type="Proteomes" id="UP000603602"/>
    </source>
</evidence>
<dbReference type="InterPro" id="IPR000160">
    <property type="entry name" value="GGDEF_dom"/>
</dbReference>
<dbReference type="NCBIfam" id="TIGR00254">
    <property type="entry name" value="GGDEF"/>
    <property type="match status" value="1"/>
</dbReference>
<dbReference type="Proteomes" id="UP000603602">
    <property type="component" value="Unassembled WGS sequence"/>
</dbReference>